<evidence type="ECO:0000259" key="1">
    <source>
        <dbReference type="PROSITE" id="PS50846"/>
    </source>
</evidence>
<organism evidence="2 3">
    <name type="scientific">Streptomyces camponoticapitis</name>
    <dbReference type="NCBI Taxonomy" id="1616125"/>
    <lineage>
        <taxon>Bacteria</taxon>
        <taxon>Bacillati</taxon>
        <taxon>Actinomycetota</taxon>
        <taxon>Actinomycetes</taxon>
        <taxon>Kitasatosporales</taxon>
        <taxon>Streptomycetaceae</taxon>
        <taxon>Streptomyces</taxon>
    </lineage>
</organism>
<dbReference type="CDD" id="cd00371">
    <property type="entry name" value="HMA"/>
    <property type="match status" value="1"/>
</dbReference>
<evidence type="ECO:0000313" key="3">
    <source>
        <dbReference type="Proteomes" id="UP000660265"/>
    </source>
</evidence>
<dbReference type="EMBL" id="BMMV01000005">
    <property type="protein sequence ID" value="GGJ88989.1"/>
    <property type="molecule type" value="Genomic_DNA"/>
</dbReference>
<reference evidence="3" key="1">
    <citation type="journal article" date="2019" name="Int. J. Syst. Evol. Microbiol.">
        <title>The Global Catalogue of Microorganisms (GCM) 10K type strain sequencing project: providing services to taxonomists for standard genome sequencing and annotation.</title>
        <authorList>
            <consortium name="The Broad Institute Genomics Platform"/>
            <consortium name="The Broad Institute Genome Sequencing Center for Infectious Disease"/>
            <person name="Wu L."/>
            <person name="Ma J."/>
        </authorList>
    </citation>
    <scope>NUCLEOTIDE SEQUENCE [LARGE SCALE GENOMIC DNA]</scope>
    <source>
        <strain evidence="3">CGMCC 4.7275</strain>
    </source>
</reference>
<protein>
    <submittedName>
        <fullName evidence="2">Heavy metal transport/detoxification protein</fullName>
    </submittedName>
</protein>
<evidence type="ECO:0000313" key="2">
    <source>
        <dbReference type="EMBL" id="GGJ88989.1"/>
    </source>
</evidence>
<dbReference type="Gene3D" id="3.30.70.100">
    <property type="match status" value="1"/>
</dbReference>
<proteinExistence type="predicted"/>
<accession>A0ABQ2E218</accession>
<feature type="domain" description="HMA" evidence="1">
    <location>
        <begin position="16"/>
        <end position="81"/>
    </location>
</feature>
<dbReference type="Proteomes" id="UP000660265">
    <property type="component" value="Unassembled WGS sequence"/>
</dbReference>
<dbReference type="InterPro" id="IPR036163">
    <property type="entry name" value="HMA_dom_sf"/>
</dbReference>
<dbReference type="Pfam" id="PF00403">
    <property type="entry name" value="HMA"/>
    <property type="match status" value="1"/>
</dbReference>
<comment type="caution">
    <text evidence="2">The sequence shown here is derived from an EMBL/GenBank/DDBJ whole genome shotgun (WGS) entry which is preliminary data.</text>
</comment>
<dbReference type="InterPro" id="IPR006121">
    <property type="entry name" value="HMA_dom"/>
</dbReference>
<sequence length="84" mass="8505">MTAETKIETETATGAVTTEYAVTGMTCGHCEGAVSDEISALDGVTSVKAEAATGRVIVISRAPLDESAVRAAVDEAGYELVGQA</sequence>
<dbReference type="SUPFAM" id="SSF55008">
    <property type="entry name" value="HMA, heavy metal-associated domain"/>
    <property type="match status" value="1"/>
</dbReference>
<dbReference type="RefSeq" id="WP_189107045.1">
    <property type="nucleotide sequence ID" value="NZ_BMMV01000005.1"/>
</dbReference>
<keyword evidence="3" id="KW-1185">Reference proteome</keyword>
<dbReference type="PROSITE" id="PS50846">
    <property type="entry name" value="HMA_2"/>
    <property type="match status" value="1"/>
</dbReference>
<name>A0ABQ2E218_9ACTN</name>
<gene>
    <name evidence="2" type="ORF">GCM10011583_20520</name>
</gene>